<dbReference type="GO" id="GO:0005634">
    <property type="term" value="C:nucleus"/>
    <property type="evidence" value="ECO:0007669"/>
    <property type="project" value="UniProtKB-SubCell"/>
</dbReference>
<comment type="subcellular location">
    <subcellularLocation>
        <location evidence="1 9">Nucleus</location>
    </subcellularLocation>
</comment>
<evidence type="ECO:0000259" key="12">
    <source>
        <dbReference type="PROSITE" id="PS51017"/>
    </source>
</evidence>
<dbReference type="GO" id="GO:0008270">
    <property type="term" value="F:zinc ion binding"/>
    <property type="evidence" value="ECO:0007669"/>
    <property type="project" value="UniProtKB-KW"/>
</dbReference>
<feature type="domain" description="B box-type" evidence="11">
    <location>
        <begin position="1"/>
        <end position="47"/>
    </location>
</feature>
<dbReference type="SMART" id="SM00336">
    <property type="entry name" value="BBOX"/>
    <property type="match status" value="2"/>
</dbReference>
<dbReference type="CDD" id="cd19821">
    <property type="entry name" value="Bbox1_BBX-like"/>
    <property type="match status" value="2"/>
</dbReference>
<evidence type="ECO:0000256" key="9">
    <source>
        <dbReference type="PROSITE-ProRule" id="PRU00357"/>
    </source>
</evidence>
<name>A0A811S3M3_9POAL</name>
<accession>A0A811S3M3</accession>
<evidence type="ECO:0000259" key="11">
    <source>
        <dbReference type="PROSITE" id="PS50119"/>
    </source>
</evidence>
<evidence type="ECO:0000256" key="3">
    <source>
        <dbReference type="ARBA" id="ARBA00022723"/>
    </source>
</evidence>
<evidence type="ECO:0000256" key="4">
    <source>
        <dbReference type="ARBA" id="ARBA00022737"/>
    </source>
</evidence>
<evidence type="ECO:0000256" key="7">
    <source>
        <dbReference type="ARBA" id="ARBA00023242"/>
    </source>
</evidence>
<dbReference type="GO" id="GO:0006355">
    <property type="term" value="P:regulation of DNA-templated transcription"/>
    <property type="evidence" value="ECO:0007669"/>
    <property type="project" value="UniProtKB-ARBA"/>
</dbReference>
<evidence type="ECO:0000256" key="8">
    <source>
        <dbReference type="PROSITE-ProRule" id="PRU00024"/>
    </source>
</evidence>
<keyword evidence="7 9" id="KW-0539">Nucleus</keyword>
<comment type="caution">
    <text evidence="13">The sequence shown here is derived from an EMBL/GenBank/DDBJ whole genome shotgun (WGS) entry which is preliminary data.</text>
</comment>
<dbReference type="InterPro" id="IPR010402">
    <property type="entry name" value="CCT_domain"/>
</dbReference>
<protein>
    <submittedName>
        <fullName evidence="13">Uncharacterized protein</fullName>
    </submittedName>
</protein>
<organism evidence="13 14">
    <name type="scientific">Miscanthus lutarioriparius</name>
    <dbReference type="NCBI Taxonomy" id="422564"/>
    <lineage>
        <taxon>Eukaryota</taxon>
        <taxon>Viridiplantae</taxon>
        <taxon>Streptophyta</taxon>
        <taxon>Embryophyta</taxon>
        <taxon>Tracheophyta</taxon>
        <taxon>Spermatophyta</taxon>
        <taxon>Magnoliopsida</taxon>
        <taxon>Liliopsida</taxon>
        <taxon>Poales</taxon>
        <taxon>Poaceae</taxon>
        <taxon>PACMAD clade</taxon>
        <taxon>Panicoideae</taxon>
        <taxon>Andropogonodae</taxon>
        <taxon>Andropogoneae</taxon>
        <taxon>Saccharinae</taxon>
        <taxon>Miscanthus</taxon>
    </lineage>
</organism>
<dbReference type="EMBL" id="CAJGYO010000018">
    <property type="protein sequence ID" value="CAD6336872.1"/>
    <property type="molecule type" value="Genomic_DNA"/>
</dbReference>
<reference evidence="13" key="1">
    <citation type="submission" date="2020-10" db="EMBL/GenBank/DDBJ databases">
        <authorList>
            <person name="Han B."/>
            <person name="Lu T."/>
            <person name="Zhao Q."/>
            <person name="Huang X."/>
            <person name="Zhao Y."/>
        </authorList>
    </citation>
    <scope>NUCLEOTIDE SEQUENCE</scope>
</reference>
<evidence type="ECO:0000256" key="2">
    <source>
        <dbReference type="ARBA" id="ARBA00010024"/>
    </source>
</evidence>
<feature type="domain" description="B box-type" evidence="11">
    <location>
        <begin position="43"/>
        <end position="90"/>
    </location>
</feature>
<dbReference type="PANTHER" id="PTHR31717">
    <property type="entry name" value="ZINC FINGER PROTEIN CONSTANS-LIKE 10"/>
    <property type="match status" value="1"/>
</dbReference>
<keyword evidence="14" id="KW-1185">Reference proteome</keyword>
<keyword evidence="3" id="KW-0479">Metal-binding</keyword>
<keyword evidence="4" id="KW-0677">Repeat</keyword>
<evidence type="ECO:0000313" key="13">
    <source>
        <dbReference type="EMBL" id="CAD6336872.1"/>
    </source>
</evidence>
<feature type="domain" description="CCT" evidence="12">
    <location>
        <begin position="349"/>
        <end position="391"/>
    </location>
</feature>
<evidence type="ECO:0000256" key="1">
    <source>
        <dbReference type="ARBA" id="ARBA00004123"/>
    </source>
</evidence>
<evidence type="ECO:0000313" key="14">
    <source>
        <dbReference type="Proteomes" id="UP000604825"/>
    </source>
</evidence>
<dbReference type="OrthoDB" id="153872at2759"/>
<evidence type="ECO:0000256" key="5">
    <source>
        <dbReference type="ARBA" id="ARBA00022771"/>
    </source>
</evidence>
<dbReference type="Pfam" id="PF06203">
    <property type="entry name" value="CCT"/>
    <property type="match status" value="1"/>
</dbReference>
<dbReference type="PROSITE" id="PS50119">
    <property type="entry name" value="ZF_BBOX"/>
    <property type="match status" value="2"/>
</dbReference>
<dbReference type="PANTHER" id="PTHR31717:SF134">
    <property type="entry name" value="OS06G0298200 PROTEIN"/>
    <property type="match status" value="1"/>
</dbReference>
<dbReference type="Proteomes" id="UP000604825">
    <property type="component" value="Unassembled WGS sequence"/>
</dbReference>
<sequence length="406" mass="43766">MGALCDFCGEQRSMVYCQSDAASLCLSCDRNVHSANALSRRHTRTLLCDRCASQPAMVRCLAENASLCQNCDWNGHIAGSSAAGHKRQTINCYSGCPSSAELSRIWSFVSDIPNVAPEPNCEQGISMMSISDSGVSNQDNAAGDNNLLDIASATLISDLGTCDKPLVGSSSGAGVNLLPLATDQTAGSVDSTPDKVPYTPDKDMFSKDSIYEDFCVDDVDLAFENYEELFGTSHIQTEQLFDDAGIDSYFEVKEAPAGNSTEQSKLKQPENSNAVSADSGMLNPGVKGDSSVCIPLRQARSSLSLSFSGLTGESSAGDHQDCVVSSLLLMGEPPWQPPGPEDSIAGGSRDSAITRYKEKKKRRKFDKKIRYASRKARADVRKRVKGRFVKAGEAYDYDPLCQTRSY</sequence>
<dbReference type="AlphaFoldDB" id="A0A811S3M3"/>
<keyword evidence="5 8" id="KW-0863">Zinc-finger</keyword>
<evidence type="ECO:0000256" key="10">
    <source>
        <dbReference type="SAM" id="MobiDB-lite"/>
    </source>
</evidence>
<evidence type="ECO:0000256" key="6">
    <source>
        <dbReference type="ARBA" id="ARBA00022833"/>
    </source>
</evidence>
<dbReference type="InterPro" id="IPR000315">
    <property type="entry name" value="Znf_B-box"/>
</dbReference>
<comment type="similarity">
    <text evidence="2">Belongs to the CONSTANS family.</text>
</comment>
<feature type="region of interest" description="Disordered" evidence="10">
    <location>
        <begin position="256"/>
        <end position="282"/>
    </location>
</feature>
<dbReference type="PROSITE" id="PS51017">
    <property type="entry name" value="CCT"/>
    <property type="match status" value="1"/>
</dbReference>
<proteinExistence type="inferred from homology"/>
<gene>
    <name evidence="13" type="ORF">NCGR_LOCUS60970</name>
</gene>
<dbReference type="InterPro" id="IPR049808">
    <property type="entry name" value="CONSTANS-like_Bbox1"/>
</dbReference>
<keyword evidence="6" id="KW-0862">Zinc</keyword>